<dbReference type="EMBL" id="GL377615">
    <property type="protein sequence ID" value="EFJ17212.1"/>
    <property type="molecule type" value="Genomic_DNA"/>
</dbReference>
<dbReference type="Proteomes" id="UP000001514">
    <property type="component" value="Unassembled WGS sequence"/>
</dbReference>
<dbReference type="InParanoid" id="D8R9W5"/>
<sequence length="83" mass="9718">YILYMQYDCNLVLYKGLYVIWDTKTNNMGNGCTLYLKKDGNLAIYDLNNKLIWSKYFSSQNEWVTYALCVENAGYFVVSDTIL</sequence>
<organism evidence="4">
    <name type="scientific">Selaginella moellendorffii</name>
    <name type="common">Spikemoss</name>
    <dbReference type="NCBI Taxonomy" id="88036"/>
    <lineage>
        <taxon>Eukaryota</taxon>
        <taxon>Viridiplantae</taxon>
        <taxon>Streptophyta</taxon>
        <taxon>Embryophyta</taxon>
        <taxon>Tracheophyta</taxon>
        <taxon>Lycopodiopsida</taxon>
        <taxon>Selaginellales</taxon>
        <taxon>Selaginellaceae</taxon>
        <taxon>Selaginella</taxon>
    </lineage>
</organism>
<dbReference type="EMBL" id="GL377574">
    <property type="protein sequence ID" value="EFJ30962.1"/>
    <property type="molecule type" value="Genomic_DNA"/>
</dbReference>
<dbReference type="KEGG" id="smo:SELMODRAFT_19084"/>
<keyword evidence="4" id="KW-1185">Reference proteome</keyword>
<feature type="non-terminal residue" evidence="3">
    <location>
        <position position="1"/>
    </location>
</feature>
<accession>D8R9W5</accession>
<gene>
    <name evidence="2" type="ORF">SELMODRAFT_19084</name>
    <name evidence="3" type="ORF">SELMODRAFT_19086</name>
</gene>
<dbReference type="PROSITE" id="PS50927">
    <property type="entry name" value="BULB_LECTIN"/>
    <property type="match status" value="1"/>
</dbReference>
<dbReference type="Gramene" id="EFJ30962">
    <property type="protein sequence ID" value="EFJ30962"/>
    <property type="gene ID" value="SELMODRAFT_19086"/>
</dbReference>
<dbReference type="KEGG" id="smo:SELMODRAFT_19086"/>
<feature type="domain" description="Bulb-type lectin" evidence="1">
    <location>
        <begin position="1"/>
        <end position="83"/>
    </location>
</feature>
<dbReference type="Gramene" id="EFJ17212">
    <property type="protein sequence ID" value="EFJ17212"/>
    <property type="gene ID" value="SELMODRAFT_19084"/>
</dbReference>
<dbReference type="InterPro" id="IPR001480">
    <property type="entry name" value="Bulb-type_lectin_dom"/>
</dbReference>
<evidence type="ECO:0000313" key="4">
    <source>
        <dbReference type="Proteomes" id="UP000001514"/>
    </source>
</evidence>
<dbReference type="HOGENOM" id="CLU_164480_1_0_1"/>
<evidence type="ECO:0000313" key="2">
    <source>
        <dbReference type="EMBL" id="EFJ17212.1"/>
    </source>
</evidence>
<evidence type="ECO:0000313" key="3">
    <source>
        <dbReference type="EMBL" id="EFJ30962.1"/>
    </source>
</evidence>
<reference evidence="3 4" key="1">
    <citation type="journal article" date="2011" name="Science">
        <title>The Selaginella genome identifies genetic changes associated with the evolution of vascular plants.</title>
        <authorList>
            <person name="Banks J.A."/>
            <person name="Nishiyama T."/>
            <person name="Hasebe M."/>
            <person name="Bowman J.L."/>
            <person name="Gribskov M."/>
            <person name="dePamphilis C."/>
            <person name="Albert V.A."/>
            <person name="Aono N."/>
            <person name="Aoyama T."/>
            <person name="Ambrose B.A."/>
            <person name="Ashton N.W."/>
            <person name="Axtell M.J."/>
            <person name="Barker E."/>
            <person name="Barker M.S."/>
            <person name="Bennetzen J.L."/>
            <person name="Bonawitz N.D."/>
            <person name="Chapple C."/>
            <person name="Cheng C."/>
            <person name="Correa L.G."/>
            <person name="Dacre M."/>
            <person name="DeBarry J."/>
            <person name="Dreyer I."/>
            <person name="Elias M."/>
            <person name="Engstrom E.M."/>
            <person name="Estelle M."/>
            <person name="Feng L."/>
            <person name="Finet C."/>
            <person name="Floyd S.K."/>
            <person name="Frommer W.B."/>
            <person name="Fujita T."/>
            <person name="Gramzow L."/>
            <person name="Gutensohn M."/>
            <person name="Harholt J."/>
            <person name="Hattori M."/>
            <person name="Heyl A."/>
            <person name="Hirai T."/>
            <person name="Hiwatashi Y."/>
            <person name="Ishikawa M."/>
            <person name="Iwata M."/>
            <person name="Karol K.G."/>
            <person name="Koehler B."/>
            <person name="Kolukisaoglu U."/>
            <person name="Kubo M."/>
            <person name="Kurata T."/>
            <person name="Lalonde S."/>
            <person name="Li K."/>
            <person name="Li Y."/>
            <person name="Litt A."/>
            <person name="Lyons E."/>
            <person name="Manning G."/>
            <person name="Maruyama T."/>
            <person name="Michael T.P."/>
            <person name="Mikami K."/>
            <person name="Miyazaki S."/>
            <person name="Morinaga S."/>
            <person name="Murata T."/>
            <person name="Mueller-Roeber B."/>
            <person name="Nelson D.R."/>
            <person name="Obara M."/>
            <person name="Oguri Y."/>
            <person name="Olmstead R.G."/>
            <person name="Onodera N."/>
            <person name="Petersen B.L."/>
            <person name="Pils B."/>
            <person name="Prigge M."/>
            <person name="Rensing S.A."/>
            <person name="Riano-Pachon D.M."/>
            <person name="Roberts A.W."/>
            <person name="Sato Y."/>
            <person name="Scheller H.V."/>
            <person name="Schulz B."/>
            <person name="Schulz C."/>
            <person name="Shakirov E.V."/>
            <person name="Shibagaki N."/>
            <person name="Shinohara N."/>
            <person name="Shippen D.E."/>
            <person name="Soerensen I."/>
            <person name="Sotooka R."/>
            <person name="Sugimoto N."/>
            <person name="Sugita M."/>
            <person name="Sumikawa N."/>
            <person name="Tanurdzic M."/>
            <person name="Theissen G."/>
            <person name="Ulvskov P."/>
            <person name="Wakazuki S."/>
            <person name="Weng J.K."/>
            <person name="Willats W.W."/>
            <person name="Wipf D."/>
            <person name="Wolf P.G."/>
            <person name="Yang L."/>
            <person name="Zimmer A.D."/>
            <person name="Zhu Q."/>
            <person name="Mitros T."/>
            <person name="Hellsten U."/>
            <person name="Loque D."/>
            <person name="Otillar R."/>
            <person name="Salamov A."/>
            <person name="Schmutz J."/>
            <person name="Shapiro H."/>
            <person name="Lindquist E."/>
            <person name="Lucas S."/>
            <person name="Rokhsar D."/>
            <person name="Grigoriev I.V."/>
        </authorList>
    </citation>
    <scope>NUCLEOTIDE SEQUENCE [LARGE SCALE GENOMIC DNA]</scope>
</reference>
<name>D8R9W5_SELML</name>
<evidence type="ECO:0000259" key="1">
    <source>
        <dbReference type="PROSITE" id="PS50927"/>
    </source>
</evidence>
<dbReference type="SUPFAM" id="SSF51110">
    <property type="entry name" value="alpha-D-mannose-specific plant lectins"/>
    <property type="match status" value="1"/>
</dbReference>
<proteinExistence type="predicted"/>
<feature type="non-terminal residue" evidence="3">
    <location>
        <position position="83"/>
    </location>
</feature>
<dbReference type="AlphaFoldDB" id="D8R9W5"/>
<dbReference type="InterPro" id="IPR036426">
    <property type="entry name" value="Bulb-type_lectin_dom_sf"/>
</dbReference>
<dbReference type="Gene3D" id="2.90.10.10">
    <property type="entry name" value="Bulb-type lectin domain"/>
    <property type="match status" value="1"/>
</dbReference>
<protein>
    <recommendedName>
        <fullName evidence="1">Bulb-type lectin domain-containing protein</fullName>
    </recommendedName>
</protein>